<keyword evidence="3 6" id="KW-0812">Transmembrane</keyword>
<evidence type="ECO:0000256" key="1">
    <source>
        <dbReference type="ARBA" id="ARBA00004141"/>
    </source>
</evidence>
<reference evidence="9" key="1">
    <citation type="submission" date="2021-11" db="EMBL/GenBank/DDBJ databases">
        <title>BS-T2-15 a new species belonging to the Comamonadaceae family isolated from the soil of a French oak forest.</title>
        <authorList>
            <person name="Mieszkin S."/>
            <person name="Alain K."/>
        </authorList>
    </citation>
    <scope>NUCLEOTIDE SEQUENCE</scope>
    <source>
        <strain evidence="9">BS-T2-15</strain>
    </source>
</reference>
<accession>A0A9X2C0B4</accession>
<dbReference type="PROSITE" id="PS50253">
    <property type="entry name" value="COX3"/>
    <property type="match status" value="1"/>
</dbReference>
<dbReference type="SUPFAM" id="SSF81452">
    <property type="entry name" value="Cytochrome c oxidase subunit III-like"/>
    <property type="match status" value="1"/>
</dbReference>
<dbReference type="PANTHER" id="PTHR11403:SF6">
    <property type="entry name" value="NITRIC OXIDE REDUCTASE SUBUNIT E"/>
    <property type="match status" value="1"/>
</dbReference>
<keyword evidence="4 7" id="KW-1133">Transmembrane helix</keyword>
<evidence type="ECO:0000313" key="10">
    <source>
        <dbReference type="Proteomes" id="UP001139353"/>
    </source>
</evidence>
<dbReference type="GO" id="GO:0004129">
    <property type="term" value="F:cytochrome-c oxidase activity"/>
    <property type="evidence" value="ECO:0007669"/>
    <property type="project" value="InterPro"/>
</dbReference>
<keyword evidence="5 7" id="KW-0472">Membrane</keyword>
<dbReference type="InterPro" id="IPR013833">
    <property type="entry name" value="Cyt_c_oxidase_su3_a-hlx"/>
</dbReference>
<feature type="transmembrane region" description="Helical" evidence="7">
    <location>
        <begin position="92"/>
        <end position="111"/>
    </location>
</feature>
<evidence type="ECO:0000256" key="5">
    <source>
        <dbReference type="ARBA" id="ARBA00023136"/>
    </source>
</evidence>
<dbReference type="Pfam" id="PF00510">
    <property type="entry name" value="COX3"/>
    <property type="match status" value="1"/>
</dbReference>
<gene>
    <name evidence="9" type="ORF">LPC04_11240</name>
</gene>
<keyword evidence="10" id="KW-1185">Reference proteome</keyword>
<organism evidence="9 10">
    <name type="scientific">Scleromatobacter humisilvae</name>
    <dbReference type="NCBI Taxonomy" id="2897159"/>
    <lineage>
        <taxon>Bacteria</taxon>
        <taxon>Pseudomonadati</taxon>
        <taxon>Pseudomonadota</taxon>
        <taxon>Betaproteobacteria</taxon>
        <taxon>Burkholderiales</taxon>
        <taxon>Sphaerotilaceae</taxon>
        <taxon>Scleromatobacter</taxon>
    </lineage>
</organism>
<sequence length="206" mass="22877">MTTATLLEPKDEPDIGKLGMWVFLASEVLFFGGLFLAYLYGRTHWPQGWAAGSRHADVVLGTVNTALLLTSSAVVALAVACEEDAKQRRWTARLLALTAVLGATFLAVKGFEWHAEWDEHLFPGPSFALAVPGAQEFFALYFVMTGLHAVHMIVGVAVLAVLARGRSRDRAWARARHLEAAALYWHFVDVVWIFLYPLLYLVQRHG</sequence>
<dbReference type="GO" id="GO:0019646">
    <property type="term" value="P:aerobic electron transport chain"/>
    <property type="evidence" value="ECO:0007669"/>
    <property type="project" value="InterPro"/>
</dbReference>
<dbReference type="GO" id="GO:0005886">
    <property type="term" value="C:plasma membrane"/>
    <property type="evidence" value="ECO:0007669"/>
    <property type="project" value="UniProtKB-SubCell"/>
</dbReference>
<dbReference type="Proteomes" id="UP001139353">
    <property type="component" value="Unassembled WGS sequence"/>
</dbReference>
<evidence type="ECO:0000313" key="9">
    <source>
        <dbReference type="EMBL" id="MCK9686281.1"/>
    </source>
</evidence>
<dbReference type="RefSeq" id="WP_275682309.1">
    <property type="nucleotide sequence ID" value="NZ_JAJLJH010000002.1"/>
</dbReference>
<feature type="domain" description="Heme-copper oxidase subunit III family profile" evidence="8">
    <location>
        <begin position="17"/>
        <end position="204"/>
    </location>
</feature>
<dbReference type="Gene3D" id="1.20.120.80">
    <property type="entry name" value="Cytochrome c oxidase, subunit III, four-helix bundle"/>
    <property type="match status" value="1"/>
</dbReference>
<feature type="transmembrane region" description="Helical" evidence="7">
    <location>
        <begin position="21"/>
        <end position="40"/>
    </location>
</feature>
<feature type="transmembrane region" description="Helical" evidence="7">
    <location>
        <begin position="183"/>
        <end position="202"/>
    </location>
</feature>
<protein>
    <submittedName>
        <fullName evidence="9">Cytochrome c oxidase subunit 3</fullName>
    </submittedName>
</protein>
<dbReference type="EMBL" id="JAJLJH010000002">
    <property type="protein sequence ID" value="MCK9686281.1"/>
    <property type="molecule type" value="Genomic_DNA"/>
</dbReference>
<comment type="similarity">
    <text evidence="2 6">Belongs to the cytochrome c oxidase subunit 3 family.</text>
</comment>
<name>A0A9X2C0B4_9BURK</name>
<dbReference type="AlphaFoldDB" id="A0A9X2C0B4"/>
<proteinExistence type="inferred from homology"/>
<dbReference type="PANTHER" id="PTHR11403">
    <property type="entry name" value="CYTOCHROME C OXIDASE SUBUNIT III"/>
    <property type="match status" value="1"/>
</dbReference>
<evidence type="ECO:0000256" key="2">
    <source>
        <dbReference type="ARBA" id="ARBA00010581"/>
    </source>
</evidence>
<evidence type="ECO:0000256" key="3">
    <source>
        <dbReference type="ARBA" id="ARBA00022692"/>
    </source>
</evidence>
<comment type="subcellular location">
    <subcellularLocation>
        <location evidence="6">Cell membrane</location>
        <topology evidence="6">Multi-pass membrane protein</topology>
    </subcellularLocation>
    <subcellularLocation>
        <location evidence="1">Membrane</location>
        <topology evidence="1">Multi-pass membrane protein</topology>
    </subcellularLocation>
</comment>
<evidence type="ECO:0000256" key="4">
    <source>
        <dbReference type="ARBA" id="ARBA00022989"/>
    </source>
</evidence>
<evidence type="ECO:0000256" key="7">
    <source>
        <dbReference type="SAM" id="Phobius"/>
    </source>
</evidence>
<dbReference type="InterPro" id="IPR035973">
    <property type="entry name" value="Cyt_c_oxidase_su3-like_sf"/>
</dbReference>
<comment type="caution">
    <text evidence="9">The sequence shown here is derived from an EMBL/GenBank/DDBJ whole genome shotgun (WGS) entry which is preliminary data.</text>
</comment>
<feature type="transmembrane region" description="Helical" evidence="7">
    <location>
        <begin position="138"/>
        <end position="162"/>
    </location>
</feature>
<evidence type="ECO:0000256" key="6">
    <source>
        <dbReference type="RuleBase" id="RU003376"/>
    </source>
</evidence>
<dbReference type="InterPro" id="IPR024791">
    <property type="entry name" value="Cyt_c/ubiquinol_Oxase_su3"/>
</dbReference>
<dbReference type="InterPro" id="IPR000298">
    <property type="entry name" value="Cyt_c_oxidase-like_su3"/>
</dbReference>
<evidence type="ECO:0000259" key="8">
    <source>
        <dbReference type="PROSITE" id="PS50253"/>
    </source>
</evidence>
<feature type="transmembrane region" description="Helical" evidence="7">
    <location>
        <begin position="60"/>
        <end position="80"/>
    </location>
</feature>